<evidence type="ECO:0000313" key="4">
    <source>
        <dbReference type="Proteomes" id="UP000036902"/>
    </source>
</evidence>
<evidence type="ECO:0000259" key="1">
    <source>
        <dbReference type="Pfam" id="PF04289"/>
    </source>
</evidence>
<name>A0A127K2Y5_9RHOO</name>
<evidence type="ECO:0000259" key="2">
    <source>
        <dbReference type="Pfam" id="PF20766"/>
    </source>
</evidence>
<proteinExistence type="predicted"/>
<dbReference type="InterPro" id="IPR007386">
    <property type="entry name" value="DUF447_N"/>
</dbReference>
<accession>A0A127K2Y5</accession>
<evidence type="ECO:0000313" key="3">
    <source>
        <dbReference type="EMBL" id="AMO36321.1"/>
    </source>
</evidence>
<feature type="domain" description="DUF447" evidence="2">
    <location>
        <begin position="124"/>
        <end position="175"/>
    </location>
</feature>
<protein>
    <submittedName>
        <fullName evidence="3">Tetrahydromethanopterin synthesis protein</fullName>
    </submittedName>
</protein>
<dbReference type="Gene3D" id="2.30.110.10">
    <property type="entry name" value="Electron Transport, Fmn-binding Protein, Chain A"/>
    <property type="match status" value="1"/>
</dbReference>
<dbReference type="InterPro" id="IPR049288">
    <property type="entry name" value="DUF447_C"/>
</dbReference>
<dbReference type="InterPro" id="IPR012349">
    <property type="entry name" value="Split_barrel_FMN-bd"/>
</dbReference>
<organism evidence="3 4">
    <name type="scientific">Thauera humireducens</name>
    <dbReference type="NCBI Taxonomy" id="1134435"/>
    <lineage>
        <taxon>Bacteria</taxon>
        <taxon>Pseudomonadati</taxon>
        <taxon>Pseudomonadota</taxon>
        <taxon>Betaproteobacteria</taxon>
        <taxon>Rhodocyclales</taxon>
        <taxon>Zoogloeaceae</taxon>
        <taxon>Thauera</taxon>
    </lineage>
</organism>
<dbReference type="RefSeq" id="WP_048709652.1">
    <property type="nucleotide sequence ID" value="NZ_CP014646.1"/>
</dbReference>
<dbReference type="KEGG" id="thu:AC731_004875"/>
<dbReference type="Pfam" id="PF20766">
    <property type="entry name" value="DUF447_C"/>
    <property type="match status" value="1"/>
</dbReference>
<dbReference type="EMBL" id="CP014646">
    <property type="protein sequence ID" value="AMO36321.1"/>
    <property type="molecule type" value="Genomic_DNA"/>
</dbReference>
<dbReference type="AlphaFoldDB" id="A0A127K2Y5"/>
<gene>
    <name evidence="3" type="ORF">AC731_004875</name>
</gene>
<keyword evidence="4" id="KW-1185">Reference proteome</keyword>
<feature type="domain" description="DUF447" evidence="1">
    <location>
        <begin position="4"/>
        <end position="117"/>
    </location>
</feature>
<sequence length="189" mass="20965">MIFETIVTTLSPDGELHLAPMGIRYEGHEVLMMPFKPSRTLDNVLATGKAVLNLTTDVRVFAGCVTGRREWPTIALDGFAGRRLASALTHVELELVKPQDHDVRPILHMRRVGEHAHAAFPGFNRAQAAVIEGAVLVSRLSMLPREKVDAEMLYLQIAIDKTAGPHELEAWEWLTDAADRFHAAQEARA</sequence>
<reference evidence="4" key="1">
    <citation type="submission" date="2016-03" db="EMBL/GenBank/DDBJ databases">
        <authorList>
            <person name="Ma C."/>
            <person name="Zhou S."/>
            <person name="Yang G."/>
        </authorList>
    </citation>
    <scope>NUCLEOTIDE SEQUENCE [LARGE SCALE GENOMIC DNA]</scope>
    <source>
        <strain evidence="4">SgZ-1</strain>
    </source>
</reference>
<dbReference type="Gene3D" id="1.20.58.290">
    <property type="entry name" value="Hypothetical membrane protein ta0354_69_121"/>
    <property type="match status" value="1"/>
</dbReference>
<dbReference type="SUPFAM" id="SSF50475">
    <property type="entry name" value="FMN-binding split barrel"/>
    <property type="match status" value="1"/>
</dbReference>
<dbReference type="Pfam" id="PF04289">
    <property type="entry name" value="DUF447_N"/>
    <property type="match status" value="1"/>
</dbReference>
<dbReference type="Proteomes" id="UP000036902">
    <property type="component" value="Chromosome"/>
</dbReference>
<dbReference type="STRING" id="1134435.AC731_004875"/>